<dbReference type="InterPro" id="IPR052927">
    <property type="entry name" value="DCC_oxidoreductase"/>
</dbReference>
<dbReference type="Pfam" id="PF04134">
    <property type="entry name" value="DCC1-like"/>
    <property type="match status" value="1"/>
</dbReference>
<dbReference type="AlphaFoldDB" id="A0A7X0JQB4"/>
<dbReference type="InterPro" id="IPR007263">
    <property type="entry name" value="DCC1-like"/>
</dbReference>
<dbReference type="Proteomes" id="UP000585437">
    <property type="component" value="Unassembled WGS sequence"/>
</dbReference>
<dbReference type="EMBL" id="JACHBU010000012">
    <property type="protein sequence ID" value="MBB6510922.1"/>
    <property type="molecule type" value="Genomic_DNA"/>
</dbReference>
<protein>
    <submittedName>
        <fullName evidence="1">Putative DCC family thiol-disulfide oxidoreductase YuxK</fullName>
    </submittedName>
</protein>
<name>A0A7X0JQB4_9HYPH</name>
<reference evidence="1 2" key="1">
    <citation type="submission" date="2020-08" db="EMBL/GenBank/DDBJ databases">
        <title>The Agave Microbiome: Exploring the role of microbial communities in plant adaptations to desert environments.</title>
        <authorList>
            <person name="Partida-Martinez L.P."/>
        </authorList>
    </citation>
    <scope>NUCLEOTIDE SEQUENCE [LARGE SCALE GENOMIC DNA]</scope>
    <source>
        <strain evidence="1 2">AS3.12</strain>
    </source>
</reference>
<dbReference type="GO" id="GO:0015035">
    <property type="term" value="F:protein-disulfide reductase activity"/>
    <property type="evidence" value="ECO:0007669"/>
    <property type="project" value="InterPro"/>
</dbReference>
<gene>
    <name evidence="1" type="ORF">F4695_004314</name>
</gene>
<dbReference type="PANTHER" id="PTHR33639">
    <property type="entry name" value="THIOL-DISULFIDE OXIDOREDUCTASE DCC"/>
    <property type="match status" value="1"/>
</dbReference>
<evidence type="ECO:0000313" key="1">
    <source>
        <dbReference type="EMBL" id="MBB6510922.1"/>
    </source>
</evidence>
<accession>A0A7X0JQB4</accession>
<dbReference type="PANTHER" id="PTHR33639:SF2">
    <property type="entry name" value="DUF393 DOMAIN-CONTAINING PROTEIN"/>
    <property type="match status" value="1"/>
</dbReference>
<proteinExistence type="predicted"/>
<evidence type="ECO:0000313" key="2">
    <source>
        <dbReference type="Proteomes" id="UP000585437"/>
    </source>
</evidence>
<comment type="caution">
    <text evidence="1">The sequence shown here is derived from an EMBL/GenBank/DDBJ whole genome shotgun (WGS) entry which is preliminary data.</text>
</comment>
<sequence length="113" mass="12908">MRFVSAWSDEGTRSAARHGLTADDLDETYLVIEGNRGLVRSDAGLALMGHLSMPWRALRLLSVFPRPLRDIVYAYIARNRYRWFGHRASCFVPPHGQRHRFVNGVWSAPRSPS</sequence>
<keyword evidence="2" id="KW-1185">Reference proteome</keyword>
<organism evidence="1 2">
    <name type="scientific">Rhizobium soli</name>
    <dbReference type="NCBI Taxonomy" id="424798"/>
    <lineage>
        <taxon>Bacteria</taxon>
        <taxon>Pseudomonadati</taxon>
        <taxon>Pseudomonadota</taxon>
        <taxon>Alphaproteobacteria</taxon>
        <taxon>Hyphomicrobiales</taxon>
        <taxon>Rhizobiaceae</taxon>
        <taxon>Rhizobium/Agrobacterium group</taxon>
        <taxon>Rhizobium</taxon>
    </lineage>
</organism>